<evidence type="ECO:0000313" key="1">
    <source>
        <dbReference type="EMBL" id="AFU58464.1"/>
    </source>
</evidence>
<accession>K0IMZ1</accession>
<dbReference type="GeneID" id="13797789"/>
<dbReference type="Proteomes" id="UP000008037">
    <property type="component" value="Chromosome"/>
</dbReference>
<proteinExistence type="predicted"/>
<keyword evidence="2" id="KW-1185">Reference proteome</keyword>
<name>K0IMZ1_NITGG</name>
<dbReference type="HOGENOM" id="CLU_2839493_0_0_2"/>
<reference evidence="1 2" key="1">
    <citation type="journal article" date="2012" name="Environ. Microbiol.">
        <title>The genome of the ammonia-oxidizing Candidatus Nitrososphaera gargensis: insights into metabolic versatility and environmental adaptations.</title>
        <authorList>
            <person name="Spang A."/>
            <person name="Poehlein A."/>
            <person name="Offre P."/>
            <person name="Zumbragel S."/>
            <person name="Haider S."/>
            <person name="Rychlik N."/>
            <person name="Nowka B."/>
            <person name="Schmeisser C."/>
            <person name="Lebedeva E.V."/>
            <person name="Rattei T."/>
            <person name="Bohm C."/>
            <person name="Schmid M."/>
            <person name="Galushko A."/>
            <person name="Hatzenpichler R."/>
            <person name="Weinmaier T."/>
            <person name="Daniel R."/>
            <person name="Schleper C."/>
            <person name="Spieck E."/>
            <person name="Streit W."/>
            <person name="Wagner M."/>
        </authorList>
    </citation>
    <scope>NUCLEOTIDE SEQUENCE [LARGE SCALE GENOMIC DNA]</scope>
    <source>
        <strain evidence="2">Ga9.2</strain>
    </source>
</reference>
<evidence type="ECO:0000313" key="2">
    <source>
        <dbReference type="Proteomes" id="UP000008037"/>
    </source>
</evidence>
<organism evidence="1 2">
    <name type="scientific">Nitrososphaera gargensis (strain Ga9.2)</name>
    <dbReference type="NCBI Taxonomy" id="1237085"/>
    <lineage>
        <taxon>Archaea</taxon>
        <taxon>Nitrososphaerota</taxon>
        <taxon>Nitrososphaeria</taxon>
        <taxon>Nitrososphaerales</taxon>
        <taxon>Nitrososphaeraceae</taxon>
        <taxon>Nitrososphaera</taxon>
    </lineage>
</organism>
<gene>
    <name evidence="1" type="ordered locus">Ngar_c15300</name>
</gene>
<sequence>MMATEYCPSCNEAVLWKCSSCEKENDKSVHTYHPPRAESSRTASVVGTLLGLASGLYVIVPL</sequence>
<dbReference type="KEGG" id="nga:Ngar_c15300"/>
<dbReference type="BioCyc" id="CNIT1237085:G1324-1528-MONOMER"/>
<dbReference type="EMBL" id="CP002408">
    <property type="protein sequence ID" value="AFU58464.1"/>
    <property type="molecule type" value="Genomic_DNA"/>
</dbReference>
<dbReference type="OrthoDB" id="376936at2157"/>
<dbReference type="STRING" id="1237085.Ngar_c15300"/>
<protein>
    <submittedName>
        <fullName evidence="1">Uncharacterized protein</fullName>
    </submittedName>
</protein>
<dbReference type="RefSeq" id="WP_015019001.1">
    <property type="nucleotide sequence ID" value="NC_018719.1"/>
</dbReference>
<dbReference type="AlphaFoldDB" id="K0IMZ1"/>
<dbReference type="InParanoid" id="K0IMZ1"/>